<name>A0A9P4LSZ5_9PEZI</name>
<dbReference type="PANTHER" id="PTHR37273">
    <property type="entry name" value="CHROMOSOME 8, WHOLE GENOME SHOTGUN SEQUENCE"/>
    <property type="match status" value="1"/>
</dbReference>
<evidence type="ECO:0000313" key="4">
    <source>
        <dbReference type="Proteomes" id="UP000799776"/>
    </source>
</evidence>
<dbReference type="SUPFAM" id="SSF50475">
    <property type="entry name" value="FMN-binding split barrel"/>
    <property type="match status" value="1"/>
</dbReference>
<evidence type="ECO:0000313" key="3">
    <source>
        <dbReference type="EMBL" id="KAF2083237.1"/>
    </source>
</evidence>
<dbReference type="OrthoDB" id="2138282at2759"/>
<evidence type="ECO:0000256" key="1">
    <source>
        <dbReference type="SAM" id="SignalP"/>
    </source>
</evidence>
<protein>
    <recommendedName>
        <fullName evidence="2">CREG-like beta-barrel domain-containing protein</fullName>
    </recommendedName>
</protein>
<dbReference type="InterPro" id="IPR055343">
    <property type="entry name" value="CREG_beta-barrel"/>
</dbReference>
<feature type="chain" id="PRO_5040413339" description="CREG-like beta-barrel domain-containing protein" evidence="1">
    <location>
        <begin position="21"/>
        <end position="253"/>
    </location>
</feature>
<organism evidence="3 4">
    <name type="scientific">Saccharata proteae CBS 121410</name>
    <dbReference type="NCBI Taxonomy" id="1314787"/>
    <lineage>
        <taxon>Eukaryota</taxon>
        <taxon>Fungi</taxon>
        <taxon>Dikarya</taxon>
        <taxon>Ascomycota</taxon>
        <taxon>Pezizomycotina</taxon>
        <taxon>Dothideomycetes</taxon>
        <taxon>Dothideomycetes incertae sedis</taxon>
        <taxon>Botryosphaeriales</taxon>
        <taxon>Saccharataceae</taxon>
        <taxon>Saccharata</taxon>
    </lineage>
</organism>
<dbReference type="EMBL" id="ML978821">
    <property type="protein sequence ID" value="KAF2083237.1"/>
    <property type="molecule type" value="Genomic_DNA"/>
</dbReference>
<accession>A0A9P4LSZ5</accession>
<dbReference type="PANTHER" id="PTHR37273:SF1">
    <property type="entry name" value="ADL397C-AP"/>
    <property type="match status" value="1"/>
</dbReference>
<feature type="domain" description="CREG-like beta-barrel" evidence="2">
    <location>
        <begin position="42"/>
        <end position="219"/>
    </location>
</feature>
<feature type="signal peptide" evidence="1">
    <location>
        <begin position="1"/>
        <end position="20"/>
    </location>
</feature>
<proteinExistence type="predicted"/>
<keyword evidence="4" id="KW-1185">Reference proteome</keyword>
<sequence length="253" mass="27462">MHIVASLGATLLASAGLCAASTLPEPQYIFTNPVDTTAYRIPTIHESAVQARRILHLNGIGTLSTIFPSAKDVSALENRPSGLGNTPIGLMDYVADCEHSTGNPTILAISIATSFKNVAAGSNISLSMRWVPPSSRPHSPASLPRFSLSGYLEELSPAEVAAHNVPACFVKYHTDAAAWLPGNPIHESKWVRFVVTEVYWIGGFGDRAYIGWIPAEEWRNVTREEVRDCVLPGEARKSGWRDWLGLGAGEWEL</sequence>
<evidence type="ECO:0000259" key="2">
    <source>
        <dbReference type="Pfam" id="PF13883"/>
    </source>
</evidence>
<dbReference type="Proteomes" id="UP000799776">
    <property type="component" value="Unassembled WGS sequence"/>
</dbReference>
<reference evidence="3" key="1">
    <citation type="journal article" date="2020" name="Stud. Mycol.">
        <title>101 Dothideomycetes genomes: a test case for predicting lifestyles and emergence of pathogens.</title>
        <authorList>
            <person name="Haridas S."/>
            <person name="Albert R."/>
            <person name="Binder M."/>
            <person name="Bloem J."/>
            <person name="Labutti K."/>
            <person name="Salamov A."/>
            <person name="Andreopoulos B."/>
            <person name="Baker S."/>
            <person name="Barry K."/>
            <person name="Bills G."/>
            <person name="Bluhm B."/>
            <person name="Cannon C."/>
            <person name="Castanera R."/>
            <person name="Culley D."/>
            <person name="Daum C."/>
            <person name="Ezra D."/>
            <person name="Gonzalez J."/>
            <person name="Henrissat B."/>
            <person name="Kuo A."/>
            <person name="Liang C."/>
            <person name="Lipzen A."/>
            <person name="Lutzoni F."/>
            <person name="Magnuson J."/>
            <person name="Mondo S."/>
            <person name="Nolan M."/>
            <person name="Ohm R."/>
            <person name="Pangilinan J."/>
            <person name="Park H.-J."/>
            <person name="Ramirez L."/>
            <person name="Alfaro M."/>
            <person name="Sun H."/>
            <person name="Tritt A."/>
            <person name="Yoshinaga Y."/>
            <person name="Zwiers L.-H."/>
            <person name="Turgeon B."/>
            <person name="Goodwin S."/>
            <person name="Spatafora J."/>
            <person name="Crous P."/>
            <person name="Grigoriev I."/>
        </authorList>
    </citation>
    <scope>NUCLEOTIDE SEQUENCE</scope>
    <source>
        <strain evidence="3">CBS 121410</strain>
    </source>
</reference>
<dbReference type="InterPro" id="IPR012349">
    <property type="entry name" value="Split_barrel_FMN-bd"/>
</dbReference>
<dbReference type="AlphaFoldDB" id="A0A9P4LSZ5"/>
<keyword evidence="1" id="KW-0732">Signal</keyword>
<dbReference type="Pfam" id="PF13883">
    <property type="entry name" value="CREG_beta-barrel"/>
    <property type="match status" value="1"/>
</dbReference>
<gene>
    <name evidence="3" type="ORF">K490DRAFT_70009</name>
</gene>
<comment type="caution">
    <text evidence="3">The sequence shown here is derived from an EMBL/GenBank/DDBJ whole genome shotgun (WGS) entry which is preliminary data.</text>
</comment>
<dbReference type="Gene3D" id="2.30.110.10">
    <property type="entry name" value="Electron Transport, Fmn-binding Protein, Chain A"/>
    <property type="match status" value="1"/>
</dbReference>